<dbReference type="EMBL" id="MRVG01000001">
    <property type="protein sequence ID" value="PMB73758.1"/>
    <property type="molecule type" value="Genomic_DNA"/>
</dbReference>
<dbReference type="Proteomes" id="UP000235728">
    <property type="component" value="Unassembled WGS sequence"/>
</dbReference>
<comment type="caution">
    <text evidence="1">The sequence shown here is derived from an EMBL/GenBank/DDBJ whole genome shotgun (WGS) entry which is preliminary data.</text>
</comment>
<reference evidence="1 2" key="1">
    <citation type="journal article" date="2016" name="Appl. Microbiol. Biotechnol.">
        <title>Characterization of T-DNA insertion mutants with decreased virulence in the entomopathogenic fungus Beauveria bassiana JEF-007.</title>
        <authorList>
            <person name="Kim S."/>
            <person name="Lee S.J."/>
            <person name="Nai Y.S."/>
            <person name="Yu J.S."/>
            <person name="Lee M.R."/>
            <person name="Yang Y.T."/>
            <person name="Kim J.S."/>
        </authorList>
    </citation>
    <scope>NUCLEOTIDE SEQUENCE [LARGE SCALE GENOMIC DNA]</scope>
    <source>
        <strain evidence="1 2">JEF-007</strain>
    </source>
</reference>
<accession>A0A2N6P2K5</accession>
<dbReference type="AlphaFoldDB" id="A0A2N6P2K5"/>
<evidence type="ECO:0000313" key="2">
    <source>
        <dbReference type="Proteomes" id="UP000235728"/>
    </source>
</evidence>
<gene>
    <name evidence="1" type="primary">cit-1_1</name>
    <name evidence="1" type="ORF">BM221_001183</name>
</gene>
<evidence type="ECO:0000313" key="1">
    <source>
        <dbReference type="EMBL" id="PMB73758.1"/>
    </source>
</evidence>
<protein>
    <submittedName>
        <fullName evidence="1">Citrate synthase, mitochondrial</fullName>
    </submittedName>
</protein>
<name>A0A2N6P2K5_BEABA</name>
<proteinExistence type="predicted"/>
<sequence>MASVTRLSNSALKASLRAPAFGARSAAFNSVRCYSAKTQTLKERFAELLPEKIDQIKALRAFVTL</sequence>
<organism evidence="1 2">
    <name type="scientific">Beauveria bassiana</name>
    <name type="common">White muscardine disease fungus</name>
    <name type="synonym">Tritirachium shiotae</name>
    <dbReference type="NCBI Taxonomy" id="176275"/>
    <lineage>
        <taxon>Eukaryota</taxon>
        <taxon>Fungi</taxon>
        <taxon>Dikarya</taxon>
        <taxon>Ascomycota</taxon>
        <taxon>Pezizomycotina</taxon>
        <taxon>Sordariomycetes</taxon>
        <taxon>Hypocreomycetidae</taxon>
        <taxon>Hypocreales</taxon>
        <taxon>Cordycipitaceae</taxon>
        <taxon>Beauveria</taxon>
    </lineage>
</organism>